<dbReference type="Proteomes" id="UP001150603">
    <property type="component" value="Unassembled WGS sequence"/>
</dbReference>
<organism evidence="1 2">
    <name type="scientific">Linderina macrospora</name>
    <dbReference type="NCBI Taxonomy" id="4868"/>
    <lineage>
        <taxon>Eukaryota</taxon>
        <taxon>Fungi</taxon>
        <taxon>Fungi incertae sedis</taxon>
        <taxon>Zoopagomycota</taxon>
        <taxon>Kickxellomycotina</taxon>
        <taxon>Kickxellomycetes</taxon>
        <taxon>Kickxellales</taxon>
        <taxon>Kickxellaceae</taxon>
        <taxon>Linderina</taxon>
    </lineage>
</organism>
<name>A0ACC1J530_9FUNG</name>
<sequence>PKEKKKGGRRTSIAGVSPGATFAVLRVPLLALIWGAILVELLVYLVVRQIVRLYEQLYIWQGKRGALFRKMKYAHSYAEWMEAAQQIDDQRQLHLDQDQALSRYYDAPLLRRITNNLRQARAQIDAARDEHERCAGEEALCDLLRQGALRANAAGWENREIWSRAYSGPPKIVADYVAETVASIEQVRRAEHIGAPAKLRFFRQAARQQGRMALCLSGGAAMGWKHLGVARSLLEGGRLPRVISGASAGSLVAALLGTHTDDELREIIRPELTKYITPCHGPDLEKLRRWLRQGHYFDPVEWAPRAQVFTRGDTTFREAFERTGKILNISCTPQGRKYAAPKLMNHVSTPDVIIWTAVLASACLPGVLPPMVLLMKTRDGHVRPYTGSGVLWRDGSFRNDIPINDLRETLNVQFTVVSQVNPHVSMFFYDRDGSIGQPPARRLSSMWRGGFILSAIEHALKLDIRKWLRLLSDLNLVPLMFNQDWTFVWLQKFDGNVTILPSATFSEYFRLLKDPTYQSAVQSIDEGMVATWPKLKIIRSRMQIEDAITEGWLDAHMEVGAELSSLVNHSRMGRF</sequence>
<comment type="caution">
    <text evidence="1">The sequence shown here is derived from an EMBL/GenBank/DDBJ whole genome shotgun (WGS) entry which is preliminary data.</text>
</comment>
<accession>A0ACC1J530</accession>
<feature type="non-terminal residue" evidence="1">
    <location>
        <position position="1"/>
    </location>
</feature>
<feature type="non-terminal residue" evidence="1">
    <location>
        <position position="575"/>
    </location>
</feature>
<reference evidence="1" key="1">
    <citation type="submission" date="2022-07" db="EMBL/GenBank/DDBJ databases">
        <title>Phylogenomic reconstructions and comparative analyses of Kickxellomycotina fungi.</title>
        <authorList>
            <person name="Reynolds N.K."/>
            <person name="Stajich J.E."/>
            <person name="Barry K."/>
            <person name="Grigoriev I.V."/>
            <person name="Crous P."/>
            <person name="Smith M.E."/>
        </authorList>
    </citation>
    <scope>NUCLEOTIDE SEQUENCE</scope>
    <source>
        <strain evidence="1">NRRL 5244</strain>
    </source>
</reference>
<proteinExistence type="predicted"/>
<evidence type="ECO:0000313" key="2">
    <source>
        <dbReference type="Proteomes" id="UP001150603"/>
    </source>
</evidence>
<dbReference type="EMBL" id="JANBPW010003301">
    <property type="protein sequence ID" value="KAJ1938068.1"/>
    <property type="molecule type" value="Genomic_DNA"/>
</dbReference>
<protein>
    <submittedName>
        <fullName evidence="1">Uncharacterized protein</fullName>
    </submittedName>
</protein>
<keyword evidence="2" id="KW-1185">Reference proteome</keyword>
<gene>
    <name evidence="1" type="ORF">FBU59_004560</name>
</gene>
<evidence type="ECO:0000313" key="1">
    <source>
        <dbReference type="EMBL" id="KAJ1938068.1"/>
    </source>
</evidence>